<keyword evidence="2" id="KW-1185">Reference proteome</keyword>
<dbReference type="RefSeq" id="WP_408336945.1">
    <property type="nucleotide sequence ID" value="NZ_JAQQCF010000012.1"/>
</dbReference>
<dbReference type="EMBL" id="JAQQCF010000012">
    <property type="protein sequence ID" value="MFM0638049.1"/>
    <property type="molecule type" value="Genomic_DNA"/>
</dbReference>
<gene>
    <name evidence="1" type="ORF">PQQ63_15210</name>
</gene>
<protein>
    <submittedName>
        <fullName evidence="1">Uncharacterized protein</fullName>
    </submittedName>
</protein>
<dbReference type="Proteomes" id="UP001629432">
    <property type="component" value="Unassembled WGS sequence"/>
</dbReference>
<sequence>MTASFDFVYQDRKCMAPYDVQRGFLSADMESLDAPAFMPAGSTESRAAFHVTSFTYRVGA</sequence>
<organism evidence="1 2">
    <name type="scientific">Paraburkholderia metrosideri</name>
    <dbReference type="NCBI Taxonomy" id="580937"/>
    <lineage>
        <taxon>Bacteria</taxon>
        <taxon>Pseudomonadati</taxon>
        <taxon>Pseudomonadota</taxon>
        <taxon>Betaproteobacteria</taxon>
        <taxon>Burkholderiales</taxon>
        <taxon>Burkholderiaceae</taxon>
        <taxon>Paraburkholderia</taxon>
    </lineage>
</organism>
<evidence type="ECO:0000313" key="1">
    <source>
        <dbReference type="EMBL" id="MFM0638049.1"/>
    </source>
</evidence>
<reference evidence="1 2" key="1">
    <citation type="journal article" date="2024" name="Chem. Sci.">
        <title>Discovery of megapolipeptins by genome mining of a Burkholderiales bacteria collection.</title>
        <authorList>
            <person name="Paulo B.S."/>
            <person name="Recchia M.J.J."/>
            <person name="Lee S."/>
            <person name="Fergusson C.H."/>
            <person name="Romanowski S.B."/>
            <person name="Hernandez A."/>
            <person name="Krull N."/>
            <person name="Liu D.Y."/>
            <person name="Cavanagh H."/>
            <person name="Bos A."/>
            <person name="Gray C.A."/>
            <person name="Murphy B.T."/>
            <person name="Linington R.G."/>
            <person name="Eustaquio A.S."/>
        </authorList>
    </citation>
    <scope>NUCLEOTIDE SEQUENCE [LARGE SCALE GENOMIC DNA]</scope>
    <source>
        <strain evidence="1 2">RL17-338-BIC-A</strain>
    </source>
</reference>
<name>A0ABW9DTV0_9BURK</name>
<comment type="caution">
    <text evidence="1">The sequence shown here is derived from an EMBL/GenBank/DDBJ whole genome shotgun (WGS) entry which is preliminary data.</text>
</comment>
<accession>A0ABW9DTV0</accession>
<proteinExistence type="predicted"/>
<evidence type="ECO:0000313" key="2">
    <source>
        <dbReference type="Proteomes" id="UP001629432"/>
    </source>
</evidence>